<evidence type="ECO:0000313" key="1">
    <source>
        <dbReference type="EMBL" id="KAI4384089.1"/>
    </source>
</evidence>
<reference evidence="2" key="1">
    <citation type="journal article" date="2023" name="Front. Plant Sci.">
        <title>Chromosomal-level genome assembly of Melastoma candidum provides insights into trichome evolution.</title>
        <authorList>
            <person name="Zhong Y."/>
            <person name="Wu W."/>
            <person name="Sun C."/>
            <person name="Zou P."/>
            <person name="Liu Y."/>
            <person name="Dai S."/>
            <person name="Zhou R."/>
        </authorList>
    </citation>
    <scope>NUCLEOTIDE SEQUENCE [LARGE SCALE GENOMIC DNA]</scope>
</reference>
<name>A0ACB9RYW4_9MYRT</name>
<sequence length="82" mass="9324">MYYKLATSRSSVKESEARKEKGMSWIEGQSMNTIPQHGEDPEGRPLFEIPRPDYESREDRSRLPSQCLDVRVLASTGGHQGE</sequence>
<proteinExistence type="predicted"/>
<comment type="caution">
    <text evidence="1">The sequence shown here is derived from an EMBL/GenBank/DDBJ whole genome shotgun (WGS) entry which is preliminary data.</text>
</comment>
<gene>
    <name evidence="1" type="ORF">MLD38_009856</name>
</gene>
<evidence type="ECO:0000313" key="2">
    <source>
        <dbReference type="Proteomes" id="UP001057402"/>
    </source>
</evidence>
<organism evidence="1 2">
    <name type="scientific">Melastoma candidum</name>
    <dbReference type="NCBI Taxonomy" id="119954"/>
    <lineage>
        <taxon>Eukaryota</taxon>
        <taxon>Viridiplantae</taxon>
        <taxon>Streptophyta</taxon>
        <taxon>Embryophyta</taxon>
        <taxon>Tracheophyta</taxon>
        <taxon>Spermatophyta</taxon>
        <taxon>Magnoliopsida</taxon>
        <taxon>eudicotyledons</taxon>
        <taxon>Gunneridae</taxon>
        <taxon>Pentapetalae</taxon>
        <taxon>rosids</taxon>
        <taxon>malvids</taxon>
        <taxon>Myrtales</taxon>
        <taxon>Melastomataceae</taxon>
        <taxon>Melastomatoideae</taxon>
        <taxon>Melastomateae</taxon>
        <taxon>Melastoma</taxon>
    </lineage>
</organism>
<dbReference type="Proteomes" id="UP001057402">
    <property type="component" value="Chromosome 3"/>
</dbReference>
<dbReference type="EMBL" id="CM042882">
    <property type="protein sequence ID" value="KAI4384089.1"/>
    <property type="molecule type" value="Genomic_DNA"/>
</dbReference>
<keyword evidence="2" id="KW-1185">Reference proteome</keyword>
<accession>A0ACB9RYW4</accession>
<protein>
    <submittedName>
        <fullName evidence="1">Uncharacterized protein</fullName>
    </submittedName>
</protein>